<dbReference type="GO" id="GO:0016887">
    <property type="term" value="F:ATP hydrolysis activity"/>
    <property type="evidence" value="ECO:0007669"/>
    <property type="project" value="InterPro"/>
</dbReference>
<feature type="domain" description="ABC transporter" evidence="5">
    <location>
        <begin position="6"/>
        <end position="217"/>
    </location>
</feature>
<evidence type="ECO:0000256" key="2">
    <source>
        <dbReference type="ARBA" id="ARBA00022448"/>
    </source>
</evidence>
<dbReference type="Gene3D" id="3.40.50.300">
    <property type="entry name" value="P-loop containing nucleotide triphosphate hydrolases"/>
    <property type="match status" value="2"/>
</dbReference>
<protein>
    <submittedName>
        <fullName evidence="6">1385_t:CDS:1</fullName>
    </submittedName>
</protein>
<keyword evidence="7" id="KW-1185">Reference proteome</keyword>
<dbReference type="EMBL" id="CAJVPS010021791">
    <property type="protein sequence ID" value="CAG8708682.1"/>
    <property type="molecule type" value="Genomic_DNA"/>
</dbReference>
<dbReference type="OrthoDB" id="10255969at2759"/>
<gene>
    <name evidence="6" type="ORF">ALEPTO_LOCUS11836</name>
</gene>
<keyword evidence="4" id="KW-0067">ATP-binding</keyword>
<dbReference type="InterPro" id="IPR027417">
    <property type="entry name" value="P-loop_NTPase"/>
</dbReference>
<sequence>MVEKAVEVRQVSKRYGNKIVLNNVSFVVRKGTIHGFIGPNGAGKTTTLRILMRLVVKDVSGDIYIEGKSVKNDPHCAQLALENWNSQKEREVLSKLRKFLFSLPSQQFSEEQSCNSLSTGQKKALQVFILSICRPVKEKILVLDEVFNGLDPSLRRDLFNNLKGIRDKGGTILLSTHILSDLDKLADDITMIKKGEIVYTGQKTADVEQTYEDYFFEK</sequence>
<dbReference type="Proteomes" id="UP000789508">
    <property type="component" value="Unassembled WGS sequence"/>
</dbReference>
<evidence type="ECO:0000256" key="3">
    <source>
        <dbReference type="ARBA" id="ARBA00022741"/>
    </source>
</evidence>
<dbReference type="SMART" id="SM00382">
    <property type="entry name" value="AAA"/>
    <property type="match status" value="1"/>
</dbReference>
<reference evidence="6" key="1">
    <citation type="submission" date="2021-06" db="EMBL/GenBank/DDBJ databases">
        <authorList>
            <person name="Kallberg Y."/>
            <person name="Tangrot J."/>
            <person name="Rosling A."/>
        </authorList>
    </citation>
    <scope>NUCLEOTIDE SEQUENCE</scope>
    <source>
        <strain evidence="6">FL130A</strain>
    </source>
</reference>
<keyword evidence="2" id="KW-0813">Transport</keyword>
<dbReference type="GO" id="GO:0005524">
    <property type="term" value="F:ATP binding"/>
    <property type="evidence" value="ECO:0007669"/>
    <property type="project" value="UniProtKB-KW"/>
</dbReference>
<keyword evidence="3" id="KW-0547">Nucleotide-binding</keyword>
<dbReference type="PANTHER" id="PTHR42711">
    <property type="entry name" value="ABC TRANSPORTER ATP-BINDING PROTEIN"/>
    <property type="match status" value="1"/>
</dbReference>
<dbReference type="InterPro" id="IPR003593">
    <property type="entry name" value="AAA+_ATPase"/>
</dbReference>
<evidence type="ECO:0000256" key="4">
    <source>
        <dbReference type="ARBA" id="ARBA00022840"/>
    </source>
</evidence>
<evidence type="ECO:0000259" key="5">
    <source>
        <dbReference type="PROSITE" id="PS50893"/>
    </source>
</evidence>
<proteinExistence type="inferred from homology"/>
<evidence type="ECO:0000313" key="7">
    <source>
        <dbReference type="Proteomes" id="UP000789508"/>
    </source>
</evidence>
<organism evidence="6 7">
    <name type="scientific">Ambispora leptoticha</name>
    <dbReference type="NCBI Taxonomy" id="144679"/>
    <lineage>
        <taxon>Eukaryota</taxon>
        <taxon>Fungi</taxon>
        <taxon>Fungi incertae sedis</taxon>
        <taxon>Mucoromycota</taxon>
        <taxon>Glomeromycotina</taxon>
        <taxon>Glomeromycetes</taxon>
        <taxon>Archaeosporales</taxon>
        <taxon>Ambisporaceae</taxon>
        <taxon>Ambispora</taxon>
    </lineage>
</organism>
<evidence type="ECO:0000313" key="6">
    <source>
        <dbReference type="EMBL" id="CAG8708682.1"/>
    </source>
</evidence>
<dbReference type="PROSITE" id="PS50893">
    <property type="entry name" value="ABC_TRANSPORTER_2"/>
    <property type="match status" value="1"/>
</dbReference>
<name>A0A9N9HVV6_9GLOM</name>
<dbReference type="PANTHER" id="PTHR42711:SF5">
    <property type="entry name" value="ABC TRANSPORTER ATP-BINDING PROTEIN NATA"/>
    <property type="match status" value="1"/>
</dbReference>
<dbReference type="InterPro" id="IPR050763">
    <property type="entry name" value="ABC_transporter_ATP-binding"/>
</dbReference>
<dbReference type="CDD" id="cd03230">
    <property type="entry name" value="ABC_DR_subfamily_A"/>
    <property type="match status" value="1"/>
</dbReference>
<dbReference type="SUPFAM" id="SSF52540">
    <property type="entry name" value="P-loop containing nucleoside triphosphate hydrolases"/>
    <property type="match status" value="1"/>
</dbReference>
<dbReference type="AlphaFoldDB" id="A0A9N9HVV6"/>
<dbReference type="InterPro" id="IPR003439">
    <property type="entry name" value="ABC_transporter-like_ATP-bd"/>
</dbReference>
<feature type="non-terminal residue" evidence="6">
    <location>
        <position position="218"/>
    </location>
</feature>
<accession>A0A9N9HVV6</accession>
<evidence type="ECO:0000256" key="1">
    <source>
        <dbReference type="ARBA" id="ARBA00005417"/>
    </source>
</evidence>
<comment type="similarity">
    <text evidence="1">Belongs to the ABC transporter superfamily.</text>
</comment>
<dbReference type="Pfam" id="PF00005">
    <property type="entry name" value="ABC_tran"/>
    <property type="match status" value="1"/>
</dbReference>
<comment type="caution">
    <text evidence="6">The sequence shown here is derived from an EMBL/GenBank/DDBJ whole genome shotgun (WGS) entry which is preliminary data.</text>
</comment>